<sequence length="256" mass="28080">MIQTPSRAENIHAVDHAEAMRVTATENARLLAQIRGLTIAQWNAPTDCPGWRVRDVVVHLIASAQAQANPIEFLRQVIGGRPLTEQIGGHHWVDGLNEAQLRARTDWKTSALPDLWQRHSAAALRARTRMPAPIRALPVLPIGTGLGVHIGWQPLRYLFDMGFTRDVWMHRIDIARAAGIEPDLTAEHDGRIVADILAEWSRHHGEPYTLTLTGPAGGTFHAGVAGDTRTVDAIEFARILSGRAAGAGILRHKLPL</sequence>
<feature type="domain" description="Mycothiol-dependent maleylpyruvate isomerase metal-binding" evidence="1">
    <location>
        <begin position="25"/>
        <end position="175"/>
    </location>
</feature>
<dbReference type="AlphaFoldDB" id="A0A1H0QBC2"/>
<name>A0A1H0QBC2_9ACTN</name>
<dbReference type="RefSeq" id="WP_090477185.1">
    <property type="nucleotide sequence ID" value="NZ_LT629710.1"/>
</dbReference>
<dbReference type="Proteomes" id="UP000198741">
    <property type="component" value="Chromosome I"/>
</dbReference>
<dbReference type="EMBL" id="LT629710">
    <property type="protein sequence ID" value="SDP14672.1"/>
    <property type="molecule type" value="Genomic_DNA"/>
</dbReference>
<gene>
    <name evidence="2" type="ORF">SAMN04515671_3043</name>
</gene>
<dbReference type="STRING" id="1090615.SAMN04515671_3043"/>
<protein>
    <submittedName>
        <fullName evidence="2">TIGR03083 family protein</fullName>
    </submittedName>
</protein>
<dbReference type="InterPro" id="IPR024344">
    <property type="entry name" value="MDMPI_metal-binding"/>
</dbReference>
<dbReference type="OrthoDB" id="5185819at2"/>
<reference evidence="2 3" key="1">
    <citation type="submission" date="2016-10" db="EMBL/GenBank/DDBJ databases">
        <authorList>
            <person name="de Groot N.N."/>
        </authorList>
    </citation>
    <scope>NUCLEOTIDE SEQUENCE [LARGE SCALE GENOMIC DNA]</scope>
    <source>
        <strain evidence="3">P4-7,KCTC 19426,CECT 7604</strain>
    </source>
</reference>
<keyword evidence="3" id="KW-1185">Reference proteome</keyword>
<evidence type="ECO:0000259" key="1">
    <source>
        <dbReference type="Pfam" id="PF11716"/>
    </source>
</evidence>
<evidence type="ECO:0000313" key="2">
    <source>
        <dbReference type="EMBL" id="SDP14672.1"/>
    </source>
</evidence>
<dbReference type="InterPro" id="IPR017517">
    <property type="entry name" value="Maleyloyr_isom"/>
</dbReference>
<accession>A0A1H0QBC2</accession>
<evidence type="ECO:0000313" key="3">
    <source>
        <dbReference type="Proteomes" id="UP000198741"/>
    </source>
</evidence>
<dbReference type="InterPro" id="IPR034660">
    <property type="entry name" value="DinB/YfiT-like"/>
</dbReference>
<dbReference type="SUPFAM" id="SSF109854">
    <property type="entry name" value="DinB/YfiT-like putative metalloenzymes"/>
    <property type="match status" value="1"/>
</dbReference>
<dbReference type="Gene3D" id="1.20.120.450">
    <property type="entry name" value="dinb family like domain"/>
    <property type="match status" value="1"/>
</dbReference>
<dbReference type="GO" id="GO:0046872">
    <property type="term" value="F:metal ion binding"/>
    <property type="evidence" value="ECO:0007669"/>
    <property type="project" value="InterPro"/>
</dbReference>
<proteinExistence type="predicted"/>
<organism evidence="2 3">
    <name type="scientific">Nakamurella panacisegetis</name>
    <dbReference type="NCBI Taxonomy" id="1090615"/>
    <lineage>
        <taxon>Bacteria</taxon>
        <taxon>Bacillati</taxon>
        <taxon>Actinomycetota</taxon>
        <taxon>Actinomycetes</taxon>
        <taxon>Nakamurellales</taxon>
        <taxon>Nakamurellaceae</taxon>
        <taxon>Nakamurella</taxon>
    </lineage>
</organism>
<dbReference type="Pfam" id="PF11716">
    <property type="entry name" value="MDMPI_N"/>
    <property type="match status" value="1"/>
</dbReference>
<dbReference type="NCBIfam" id="TIGR03083">
    <property type="entry name" value="maleylpyruvate isomerase family mycothiol-dependent enzyme"/>
    <property type="match status" value="1"/>
</dbReference>